<dbReference type="SUPFAM" id="SSF53756">
    <property type="entry name" value="UDP-Glycosyltransferase/glycogen phosphorylase"/>
    <property type="match status" value="1"/>
</dbReference>
<dbReference type="InterPro" id="IPR001296">
    <property type="entry name" value="Glyco_trans_1"/>
</dbReference>
<organism evidence="4 5">
    <name type="scientific">Candidatus Bacteroides avicola</name>
    <dbReference type="NCBI Taxonomy" id="2838468"/>
    <lineage>
        <taxon>Bacteria</taxon>
        <taxon>Pseudomonadati</taxon>
        <taxon>Bacteroidota</taxon>
        <taxon>Bacteroidia</taxon>
        <taxon>Bacteroidales</taxon>
        <taxon>Bacteroidaceae</taxon>
        <taxon>Bacteroides</taxon>
    </lineage>
</organism>
<dbReference type="AlphaFoldDB" id="A0A9D2KWJ2"/>
<sequence length="701" mass="80215">MEEIKVSILVPAYNVEAYAEECLRSLLAQTLREIEIVWVDDGSTDGTHDVATRLAASDNRLRLFRLPEHQGVSAARNACLKEARGRYVTFVDSDDTISRVAVEHLWQKAEACEADIVTGSMRYVYADGRQLRVGDKRAVFETEDAVLDGQTCFLLLQERGCYVPMVCGNLYRTAFIRDHGLHFEGDYHEDEYFTPYALYHARRVAELREDFYDYRQREGSVMNHPGNRKQRAEALYGVGRKLKQFAGANARCMDGRIRVAYEDYASYLCRRSQALYESYLAGSRRKCLLVFSEESTASRYGVGTYIRQVQKCLDPEEWDVHIVTLHALGYDLDFSLADGAAAYTFPFMENHLSQTPAYEDKYLNSVFYYLASRVGDGRRVYGHFNFAHHHPLAALFKEKLQAFIVFTLHYTDWSFDLAGDRAWLERILAHPAGAKDQRIKTAFGKEKAFMVECCDRIIAIARHSYDMLRDLYGIPEEKLVLVPNGLQDEYKERSAEDCRLLRRKYGFGEQEKLVVFAGRLDQIKGVVELMEAFKGVLAVRHEVRLVVAGNGNFQHCMEAADPCWRQVTFTGFLPKEKLYELYAVADVGVVPSIHEEFGYVAAEMLLHKVPLVAHDTTGLREITDGGRYGRLFRFADDRKNVSSLRDALLSALADGRNSGNEPMRQEGRQRVLQYYTLPLFRERLEKVYDANSAFEFAKVPL</sequence>
<evidence type="ECO:0000259" key="2">
    <source>
        <dbReference type="Pfam" id="PF00535"/>
    </source>
</evidence>
<dbReference type="PANTHER" id="PTHR22916:SF3">
    <property type="entry name" value="UDP-GLCNAC:BETAGAL BETA-1,3-N-ACETYLGLUCOSAMINYLTRANSFERASE-LIKE PROTEIN 1"/>
    <property type="match status" value="1"/>
</dbReference>
<dbReference type="Pfam" id="PF00534">
    <property type="entry name" value="Glycos_transf_1"/>
    <property type="match status" value="1"/>
</dbReference>
<gene>
    <name evidence="4" type="ORF">H9950_06785</name>
</gene>
<dbReference type="Proteomes" id="UP000823862">
    <property type="component" value="Unassembled WGS sequence"/>
</dbReference>
<dbReference type="InterPro" id="IPR029044">
    <property type="entry name" value="Nucleotide-diphossugar_trans"/>
</dbReference>
<accession>A0A9D2KWJ2</accession>
<feature type="domain" description="Glycosyltransferase 2-like" evidence="2">
    <location>
        <begin position="7"/>
        <end position="136"/>
    </location>
</feature>
<feature type="domain" description="Glycosyl transferase family 1" evidence="1">
    <location>
        <begin position="501"/>
        <end position="664"/>
    </location>
</feature>
<evidence type="ECO:0000313" key="4">
    <source>
        <dbReference type="EMBL" id="HJA85880.1"/>
    </source>
</evidence>
<proteinExistence type="predicted"/>
<dbReference type="PANTHER" id="PTHR22916">
    <property type="entry name" value="GLYCOSYLTRANSFERASE"/>
    <property type="match status" value="1"/>
</dbReference>
<dbReference type="CDD" id="cd00761">
    <property type="entry name" value="Glyco_tranf_GTA_type"/>
    <property type="match status" value="1"/>
</dbReference>
<dbReference type="EC" id="2.4.-.-" evidence="4"/>
<keyword evidence="4" id="KW-0808">Transferase</keyword>
<name>A0A9D2KWJ2_9BACE</name>
<dbReference type="Gene3D" id="3.40.50.2000">
    <property type="entry name" value="Glycogen Phosphorylase B"/>
    <property type="match status" value="2"/>
</dbReference>
<dbReference type="CDD" id="cd03801">
    <property type="entry name" value="GT4_PimA-like"/>
    <property type="match status" value="1"/>
</dbReference>
<reference evidence="4" key="2">
    <citation type="submission" date="2021-04" db="EMBL/GenBank/DDBJ databases">
        <authorList>
            <person name="Gilroy R."/>
        </authorList>
    </citation>
    <scope>NUCLEOTIDE SEQUENCE</scope>
    <source>
        <strain evidence="4">ChiHjej12B11-9795</strain>
    </source>
</reference>
<protein>
    <submittedName>
        <fullName evidence="4">Glycosyltransferase</fullName>
        <ecNumber evidence="4">2.4.-.-</ecNumber>
    </submittedName>
</protein>
<evidence type="ECO:0000313" key="5">
    <source>
        <dbReference type="Proteomes" id="UP000823862"/>
    </source>
</evidence>
<evidence type="ECO:0000259" key="1">
    <source>
        <dbReference type="Pfam" id="PF00534"/>
    </source>
</evidence>
<dbReference type="InterPro" id="IPR001173">
    <property type="entry name" value="Glyco_trans_2-like"/>
</dbReference>
<keyword evidence="4" id="KW-0328">Glycosyltransferase</keyword>
<dbReference type="Pfam" id="PF00535">
    <property type="entry name" value="Glycos_transf_2"/>
    <property type="match status" value="1"/>
</dbReference>
<reference evidence="4" key="1">
    <citation type="journal article" date="2021" name="PeerJ">
        <title>Extensive microbial diversity within the chicken gut microbiome revealed by metagenomics and culture.</title>
        <authorList>
            <person name="Gilroy R."/>
            <person name="Ravi A."/>
            <person name="Getino M."/>
            <person name="Pursley I."/>
            <person name="Horton D.L."/>
            <person name="Alikhan N.F."/>
            <person name="Baker D."/>
            <person name="Gharbi K."/>
            <person name="Hall N."/>
            <person name="Watson M."/>
            <person name="Adriaenssens E.M."/>
            <person name="Foster-Nyarko E."/>
            <person name="Jarju S."/>
            <person name="Secka A."/>
            <person name="Antonio M."/>
            <person name="Oren A."/>
            <person name="Chaudhuri R.R."/>
            <person name="La Ragione R."/>
            <person name="Hildebrand F."/>
            <person name="Pallen M.J."/>
        </authorList>
    </citation>
    <scope>NUCLEOTIDE SEQUENCE</scope>
    <source>
        <strain evidence="4">ChiHjej12B11-9795</strain>
    </source>
</reference>
<dbReference type="EMBL" id="DWZI01000036">
    <property type="protein sequence ID" value="HJA85880.1"/>
    <property type="molecule type" value="Genomic_DNA"/>
</dbReference>
<dbReference type="Pfam" id="PF13439">
    <property type="entry name" value="Glyco_transf_4"/>
    <property type="match status" value="1"/>
</dbReference>
<dbReference type="SUPFAM" id="SSF53448">
    <property type="entry name" value="Nucleotide-diphospho-sugar transferases"/>
    <property type="match status" value="1"/>
</dbReference>
<feature type="domain" description="Glycosyltransferase subfamily 4-like N-terminal" evidence="3">
    <location>
        <begin position="301"/>
        <end position="487"/>
    </location>
</feature>
<evidence type="ECO:0000259" key="3">
    <source>
        <dbReference type="Pfam" id="PF13439"/>
    </source>
</evidence>
<dbReference type="GO" id="GO:0016758">
    <property type="term" value="F:hexosyltransferase activity"/>
    <property type="evidence" value="ECO:0007669"/>
    <property type="project" value="UniProtKB-ARBA"/>
</dbReference>
<dbReference type="InterPro" id="IPR028098">
    <property type="entry name" value="Glyco_trans_4-like_N"/>
</dbReference>
<comment type="caution">
    <text evidence="4">The sequence shown here is derived from an EMBL/GenBank/DDBJ whole genome shotgun (WGS) entry which is preliminary data.</text>
</comment>
<dbReference type="Gene3D" id="3.90.550.10">
    <property type="entry name" value="Spore Coat Polysaccharide Biosynthesis Protein SpsA, Chain A"/>
    <property type="match status" value="1"/>
</dbReference>